<dbReference type="AlphaFoldDB" id="A0A8H3XGE8"/>
<name>A0A8H3XGE8_GIGMA</name>
<dbReference type="Proteomes" id="UP000439903">
    <property type="component" value="Unassembled WGS sequence"/>
</dbReference>
<reference evidence="1 2" key="1">
    <citation type="journal article" date="2019" name="Environ. Microbiol.">
        <title>At the nexus of three kingdoms: the genome of the mycorrhizal fungus Gigaspora margarita provides insights into plant, endobacterial and fungal interactions.</title>
        <authorList>
            <person name="Venice F."/>
            <person name="Ghignone S."/>
            <person name="Salvioli di Fossalunga A."/>
            <person name="Amselem J."/>
            <person name="Novero M."/>
            <person name="Xianan X."/>
            <person name="Sedzielewska Toro K."/>
            <person name="Morin E."/>
            <person name="Lipzen A."/>
            <person name="Grigoriev I.V."/>
            <person name="Henrissat B."/>
            <person name="Martin F.M."/>
            <person name="Bonfante P."/>
        </authorList>
    </citation>
    <scope>NUCLEOTIDE SEQUENCE [LARGE SCALE GENOMIC DNA]</scope>
    <source>
        <strain evidence="1 2">BEG34</strain>
    </source>
</reference>
<sequence>MINVIISTEYNINNLVIYLDQPKLYQAFIDKSRELRVRDLSGYGKGQIINGIERTCTAGFWVRQQGVAYLTTVGHGIKQHFRAVRFFFVIPNTGPDHQTEFFGDMIRFDVTTVDKGYILPFDDNFVESPFIYNKKFPRAPLFAIADFTRTPDRSIAGLFYVNLVLKQVLHVVM</sequence>
<evidence type="ECO:0000313" key="1">
    <source>
        <dbReference type="EMBL" id="KAF0463230.1"/>
    </source>
</evidence>
<accession>A0A8H3XGE8</accession>
<gene>
    <name evidence="1" type="ORF">F8M41_000204</name>
</gene>
<dbReference type="EMBL" id="WTPW01001005">
    <property type="protein sequence ID" value="KAF0463230.1"/>
    <property type="molecule type" value="Genomic_DNA"/>
</dbReference>
<evidence type="ECO:0000313" key="2">
    <source>
        <dbReference type="Proteomes" id="UP000439903"/>
    </source>
</evidence>
<protein>
    <submittedName>
        <fullName evidence="1">Uncharacterized protein</fullName>
    </submittedName>
</protein>
<comment type="caution">
    <text evidence="1">The sequence shown here is derived from an EMBL/GenBank/DDBJ whole genome shotgun (WGS) entry which is preliminary data.</text>
</comment>
<proteinExistence type="predicted"/>
<keyword evidence="2" id="KW-1185">Reference proteome</keyword>
<organism evidence="1 2">
    <name type="scientific">Gigaspora margarita</name>
    <dbReference type="NCBI Taxonomy" id="4874"/>
    <lineage>
        <taxon>Eukaryota</taxon>
        <taxon>Fungi</taxon>
        <taxon>Fungi incertae sedis</taxon>
        <taxon>Mucoromycota</taxon>
        <taxon>Glomeromycotina</taxon>
        <taxon>Glomeromycetes</taxon>
        <taxon>Diversisporales</taxon>
        <taxon>Gigasporaceae</taxon>
        <taxon>Gigaspora</taxon>
    </lineage>
</organism>